<dbReference type="PROSITE" id="PS51755">
    <property type="entry name" value="OMPR_PHOB"/>
    <property type="match status" value="1"/>
</dbReference>
<protein>
    <recommendedName>
        <fullName evidence="1">Stage 0 sporulation protein A homolog</fullName>
    </recommendedName>
</protein>
<dbReference type="CDD" id="cd00383">
    <property type="entry name" value="trans_reg_C"/>
    <property type="match status" value="1"/>
</dbReference>
<dbReference type="Gene3D" id="6.10.250.690">
    <property type="match status" value="1"/>
</dbReference>
<dbReference type="SMART" id="SM00448">
    <property type="entry name" value="REC"/>
    <property type="match status" value="1"/>
</dbReference>
<evidence type="ECO:0000256" key="3">
    <source>
        <dbReference type="ARBA" id="ARBA00023012"/>
    </source>
</evidence>
<comment type="function">
    <text evidence="7">May play the central regulatory role in sporulation. It may be an element of the effector pathway responsible for the activation of sporulation genes in response to nutritional stress. Spo0A may act in concert with spo0H (a sigma factor) to control the expression of some genes that are critical to the sporulation process.</text>
</comment>
<dbReference type="PANTHER" id="PTHR48111:SF1">
    <property type="entry name" value="TWO-COMPONENT RESPONSE REGULATOR ORR33"/>
    <property type="match status" value="1"/>
</dbReference>
<dbReference type="InterPro" id="IPR011006">
    <property type="entry name" value="CheY-like_superfamily"/>
</dbReference>
<keyword evidence="2 8" id="KW-0597">Phosphoprotein</keyword>
<dbReference type="PROSITE" id="PS50110">
    <property type="entry name" value="RESPONSE_REGULATORY"/>
    <property type="match status" value="1"/>
</dbReference>
<keyword evidence="3" id="KW-0902">Two-component regulatory system</keyword>
<dbReference type="InterPro" id="IPR001789">
    <property type="entry name" value="Sig_transdc_resp-reg_receiver"/>
</dbReference>
<keyword evidence="4" id="KW-0805">Transcription regulation</keyword>
<proteinExistence type="predicted"/>
<evidence type="ECO:0000256" key="4">
    <source>
        <dbReference type="ARBA" id="ARBA00023015"/>
    </source>
</evidence>
<dbReference type="InterPro" id="IPR001867">
    <property type="entry name" value="OmpR/PhoB-type_DNA-bd"/>
</dbReference>
<evidence type="ECO:0000313" key="13">
    <source>
        <dbReference type="Proteomes" id="UP000768567"/>
    </source>
</evidence>
<evidence type="ECO:0000256" key="5">
    <source>
        <dbReference type="ARBA" id="ARBA00023125"/>
    </source>
</evidence>
<feature type="domain" description="OmpR/PhoB-type" evidence="11">
    <location>
        <begin position="122"/>
        <end position="217"/>
    </location>
</feature>
<evidence type="ECO:0000256" key="2">
    <source>
        <dbReference type="ARBA" id="ARBA00022553"/>
    </source>
</evidence>
<dbReference type="SUPFAM" id="SSF52172">
    <property type="entry name" value="CheY-like"/>
    <property type="match status" value="1"/>
</dbReference>
<evidence type="ECO:0000256" key="6">
    <source>
        <dbReference type="ARBA" id="ARBA00023163"/>
    </source>
</evidence>
<evidence type="ECO:0000259" key="11">
    <source>
        <dbReference type="PROSITE" id="PS51755"/>
    </source>
</evidence>
<name>A0ABR9R626_9FIRM</name>
<evidence type="ECO:0000256" key="7">
    <source>
        <dbReference type="ARBA" id="ARBA00024867"/>
    </source>
</evidence>
<evidence type="ECO:0000256" key="1">
    <source>
        <dbReference type="ARBA" id="ARBA00018672"/>
    </source>
</evidence>
<sequence length="219" mass="24628">MNPILVVDDEQPIRELICLILRPLNREVECAPDGMTASRMLDEKTYDLVLLDVMLPGIDGFSLMPQLTDSGTPVIFLTAKGALTDRVKGLRLGADDYIVKPFEPEELLARVESVLRRTGRGAHLLTAFDVQVEPVSRTVLQNGSPVALAPREFDLLVFLIRNRGIVLHRDVIYERVWGGESETDTRVLDLNIQRLRRKLGWAKHIKTVYRLGYLLEGAG</sequence>
<dbReference type="Pfam" id="PF00486">
    <property type="entry name" value="Trans_reg_C"/>
    <property type="match status" value="1"/>
</dbReference>
<dbReference type="InterPro" id="IPR039420">
    <property type="entry name" value="WalR-like"/>
</dbReference>
<accession>A0ABR9R626</accession>
<keyword evidence="5 9" id="KW-0238">DNA-binding</keyword>
<gene>
    <name evidence="12" type="ORF">INF35_12190</name>
</gene>
<dbReference type="Pfam" id="PF00072">
    <property type="entry name" value="Response_reg"/>
    <property type="match status" value="1"/>
</dbReference>
<keyword evidence="13" id="KW-1185">Reference proteome</keyword>
<evidence type="ECO:0000256" key="9">
    <source>
        <dbReference type="PROSITE-ProRule" id="PRU01091"/>
    </source>
</evidence>
<dbReference type="Proteomes" id="UP000768567">
    <property type="component" value="Unassembled WGS sequence"/>
</dbReference>
<feature type="domain" description="Response regulatory" evidence="10">
    <location>
        <begin position="3"/>
        <end position="115"/>
    </location>
</feature>
<evidence type="ECO:0000259" key="10">
    <source>
        <dbReference type="PROSITE" id="PS50110"/>
    </source>
</evidence>
<dbReference type="Gene3D" id="1.10.10.10">
    <property type="entry name" value="Winged helix-like DNA-binding domain superfamily/Winged helix DNA-binding domain"/>
    <property type="match status" value="1"/>
</dbReference>
<dbReference type="EMBL" id="JADCKC010000003">
    <property type="protein sequence ID" value="MBE5038548.1"/>
    <property type="molecule type" value="Genomic_DNA"/>
</dbReference>
<comment type="caution">
    <text evidence="12">The sequence shown here is derived from an EMBL/GenBank/DDBJ whole genome shotgun (WGS) entry which is preliminary data.</text>
</comment>
<feature type="DNA-binding region" description="OmpR/PhoB-type" evidence="9">
    <location>
        <begin position="122"/>
        <end position="217"/>
    </location>
</feature>
<reference evidence="12 13" key="1">
    <citation type="submission" date="2020-10" db="EMBL/GenBank/DDBJ databases">
        <title>ChiBAC.</title>
        <authorList>
            <person name="Zenner C."/>
            <person name="Hitch T.C.A."/>
            <person name="Clavel T."/>
        </authorList>
    </citation>
    <scope>NUCLEOTIDE SEQUENCE [LARGE SCALE GENOMIC DNA]</scope>
    <source>
        <strain evidence="12 13">DSM 109015</strain>
    </source>
</reference>
<organism evidence="12 13">
    <name type="scientific">Gemmiger gallinarum</name>
    <dbReference type="NCBI Taxonomy" id="2779354"/>
    <lineage>
        <taxon>Bacteria</taxon>
        <taxon>Bacillati</taxon>
        <taxon>Bacillota</taxon>
        <taxon>Clostridia</taxon>
        <taxon>Eubacteriales</taxon>
        <taxon>Gemmiger</taxon>
    </lineage>
</organism>
<dbReference type="InterPro" id="IPR036388">
    <property type="entry name" value="WH-like_DNA-bd_sf"/>
</dbReference>
<dbReference type="SMART" id="SM00862">
    <property type="entry name" value="Trans_reg_C"/>
    <property type="match status" value="1"/>
</dbReference>
<dbReference type="RefSeq" id="WP_193502786.1">
    <property type="nucleotide sequence ID" value="NZ_JADCKC010000003.1"/>
</dbReference>
<dbReference type="Gene3D" id="3.40.50.2300">
    <property type="match status" value="1"/>
</dbReference>
<evidence type="ECO:0000313" key="12">
    <source>
        <dbReference type="EMBL" id="MBE5038548.1"/>
    </source>
</evidence>
<keyword evidence="6" id="KW-0804">Transcription</keyword>
<feature type="modified residue" description="4-aspartylphosphate" evidence="8">
    <location>
        <position position="52"/>
    </location>
</feature>
<evidence type="ECO:0000256" key="8">
    <source>
        <dbReference type="PROSITE-ProRule" id="PRU00169"/>
    </source>
</evidence>
<dbReference type="CDD" id="cd17574">
    <property type="entry name" value="REC_OmpR"/>
    <property type="match status" value="1"/>
</dbReference>
<dbReference type="PANTHER" id="PTHR48111">
    <property type="entry name" value="REGULATOR OF RPOS"/>
    <property type="match status" value="1"/>
</dbReference>